<proteinExistence type="predicted"/>
<dbReference type="Gene3D" id="3.40.50.300">
    <property type="entry name" value="P-loop containing nucleotide triphosphate hydrolases"/>
    <property type="match status" value="1"/>
</dbReference>
<organism evidence="3 4">
    <name type="scientific">Desmophyllum pertusum</name>
    <dbReference type="NCBI Taxonomy" id="174260"/>
    <lineage>
        <taxon>Eukaryota</taxon>
        <taxon>Metazoa</taxon>
        <taxon>Cnidaria</taxon>
        <taxon>Anthozoa</taxon>
        <taxon>Hexacorallia</taxon>
        <taxon>Scleractinia</taxon>
        <taxon>Caryophylliina</taxon>
        <taxon>Caryophylliidae</taxon>
        <taxon>Desmophyllum</taxon>
    </lineage>
</organism>
<evidence type="ECO:0000313" key="4">
    <source>
        <dbReference type="Proteomes" id="UP001163046"/>
    </source>
</evidence>
<dbReference type="Pfam" id="PF13538">
    <property type="entry name" value="UvrD_C_2"/>
    <property type="match status" value="1"/>
</dbReference>
<name>A0A9X0D8M0_9CNID</name>
<dbReference type="InterPro" id="IPR027785">
    <property type="entry name" value="UvrD-like_helicase_C"/>
</dbReference>
<dbReference type="SUPFAM" id="SSF52540">
    <property type="entry name" value="P-loop containing nucleoside triphosphate hydrolases"/>
    <property type="match status" value="1"/>
</dbReference>
<gene>
    <name evidence="3" type="ORF">OS493_018420</name>
</gene>
<dbReference type="AlphaFoldDB" id="A0A9X0D8M0"/>
<dbReference type="EMBL" id="MU825406">
    <property type="protein sequence ID" value="KAJ7391377.1"/>
    <property type="molecule type" value="Genomic_DNA"/>
</dbReference>
<feature type="region of interest" description="Disordered" evidence="1">
    <location>
        <begin position="128"/>
        <end position="155"/>
    </location>
</feature>
<feature type="region of interest" description="Disordered" evidence="1">
    <location>
        <begin position="178"/>
        <end position="198"/>
    </location>
</feature>
<reference evidence="3" key="1">
    <citation type="submission" date="2023-01" db="EMBL/GenBank/DDBJ databases">
        <title>Genome assembly of the deep-sea coral Lophelia pertusa.</title>
        <authorList>
            <person name="Herrera S."/>
            <person name="Cordes E."/>
        </authorList>
    </citation>
    <scope>NUCLEOTIDE SEQUENCE</scope>
    <source>
        <strain evidence="3">USNM1676648</strain>
        <tissue evidence="3">Polyp</tissue>
    </source>
</reference>
<dbReference type="Proteomes" id="UP001163046">
    <property type="component" value="Unassembled WGS sequence"/>
</dbReference>
<dbReference type="InterPro" id="IPR027417">
    <property type="entry name" value="P-loop_NTPase"/>
</dbReference>
<evidence type="ECO:0000313" key="3">
    <source>
        <dbReference type="EMBL" id="KAJ7391377.1"/>
    </source>
</evidence>
<evidence type="ECO:0000259" key="2">
    <source>
        <dbReference type="Pfam" id="PF13538"/>
    </source>
</evidence>
<evidence type="ECO:0000256" key="1">
    <source>
        <dbReference type="SAM" id="MobiDB-lite"/>
    </source>
</evidence>
<comment type="caution">
    <text evidence="3">The sequence shown here is derived from an EMBL/GenBank/DDBJ whole genome shotgun (WGS) entry which is preliminary data.</text>
</comment>
<accession>A0A9X0D8M0</accession>
<keyword evidence="4" id="KW-1185">Reference proteome</keyword>
<dbReference type="CDD" id="cd18809">
    <property type="entry name" value="SF1_C_RecD"/>
    <property type="match status" value="1"/>
</dbReference>
<dbReference type="OrthoDB" id="416437at2759"/>
<sequence>MKIDFGSLKTAKLSHAWARTIHTFQGSEIDTVVYMVGLPYYQNWQHVYTAVTRGVRQVIMINNPSSLWKSIKSLPVRRQTKLEKDMEQAMKNRRHPDAHDEGLKTTNTQFATQSGVVHMNAFASVQPFDSVPDVDGKDEALTSETSSSEHGRHLDAAASSGDFLISRQNLRIKKLKPDQDEHRGLAASSRNGTSYHGIDTQPYQELMPHGCFGTPSTRPQKKHSKLLPPNNRLTTYQQGRHWLRSMTACAEFCQDRIRSGTDTITYDRKGSNKYWIHEGCATSDQL</sequence>
<feature type="domain" description="UvrD-like helicase C-terminal" evidence="2">
    <location>
        <begin position="15"/>
        <end position="61"/>
    </location>
</feature>
<protein>
    <recommendedName>
        <fullName evidence="2">UvrD-like helicase C-terminal domain-containing protein</fullName>
    </recommendedName>
</protein>